<name>A0A1G8BMB1_9MICO</name>
<accession>A0A1G8BMB1</accession>
<gene>
    <name evidence="1" type="ORF">SAMN04489810_2837</name>
</gene>
<dbReference type="Proteomes" id="UP000199009">
    <property type="component" value="Chromosome I"/>
</dbReference>
<evidence type="ECO:0000313" key="1">
    <source>
        <dbReference type="EMBL" id="SDH33720.1"/>
    </source>
</evidence>
<protein>
    <submittedName>
        <fullName evidence="1">Uncharacterized protein</fullName>
    </submittedName>
</protein>
<proteinExistence type="predicted"/>
<reference evidence="1 2" key="1">
    <citation type="submission" date="2016-10" db="EMBL/GenBank/DDBJ databases">
        <authorList>
            <person name="de Groot N.N."/>
        </authorList>
    </citation>
    <scope>NUCLEOTIDE SEQUENCE [LARGE SCALE GENOMIC DNA]</scope>
    <source>
        <strain evidence="1 2">DSM 23142</strain>
    </source>
</reference>
<evidence type="ECO:0000313" key="2">
    <source>
        <dbReference type="Proteomes" id="UP000199009"/>
    </source>
</evidence>
<dbReference type="AlphaFoldDB" id="A0A1G8BMB1"/>
<organism evidence="1 2">
    <name type="scientific">Microbacterium pygmaeum</name>
    <dbReference type="NCBI Taxonomy" id="370764"/>
    <lineage>
        <taxon>Bacteria</taxon>
        <taxon>Bacillati</taxon>
        <taxon>Actinomycetota</taxon>
        <taxon>Actinomycetes</taxon>
        <taxon>Micrococcales</taxon>
        <taxon>Microbacteriaceae</taxon>
        <taxon>Microbacterium</taxon>
    </lineage>
</organism>
<dbReference type="EMBL" id="LT629692">
    <property type="protein sequence ID" value="SDH33720.1"/>
    <property type="molecule type" value="Genomic_DNA"/>
</dbReference>
<keyword evidence="2" id="KW-1185">Reference proteome</keyword>
<sequence>MLPAQLRIGSAVSITVYDLIALIAWDRVSAMDVFGAKGLGNPQVSETFLFLSG</sequence>